<dbReference type="InterPro" id="IPR001920">
    <property type="entry name" value="Asp/Glu_race"/>
</dbReference>
<reference evidence="4" key="3">
    <citation type="submission" date="2020-06" db="EMBL/GenBank/DDBJ databases">
        <title>Genomic insights into acetone-butanol-ethanol (ABE) fermentation by sequencing solventogenic clostridia strains.</title>
        <authorList>
            <person name="Brown S."/>
        </authorList>
    </citation>
    <scope>NUCLEOTIDE SEQUENCE</scope>
    <source>
        <strain evidence="4">DJ123</strain>
    </source>
</reference>
<evidence type="ECO:0000313" key="4">
    <source>
        <dbReference type="EMBL" id="NSB16091.1"/>
    </source>
</evidence>
<accession>A0A0B5QJV2</accession>
<dbReference type="STRING" id="1520.LF65_01577"/>
<dbReference type="PANTHER" id="PTHR21198">
    <property type="entry name" value="GLUTAMATE RACEMASE"/>
    <property type="match status" value="1"/>
</dbReference>
<dbReference type="Proteomes" id="UP000031866">
    <property type="component" value="Chromosome"/>
</dbReference>
<dbReference type="InterPro" id="IPR004380">
    <property type="entry name" value="Asp_race"/>
</dbReference>
<dbReference type="InterPro" id="IPR033134">
    <property type="entry name" value="Asp/Glu_racemase_AS_2"/>
</dbReference>
<evidence type="ECO:0000313" key="3">
    <source>
        <dbReference type="EMBL" id="AJG98182.1"/>
    </source>
</evidence>
<dbReference type="KEGG" id="cbei:LF65_01577"/>
<dbReference type="NCBIfam" id="TIGR00035">
    <property type="entry name" value="asp_race"/>
    <property type="match status" value="1"/>
</dbReference>
<dbReference type="EMBL" id="CP010086">
    <property type="protein sequence ID" value="AJG98182.1"/>
    <property type="molecule type" value="Genomic_DNA"/>
</dbReference>
<comment type="similarity">
    <text evidence="1">Belongs to the aspartate/glutamate racemases family.</text>
</comment>
<dbReference type="Gene3D" id="3.40.50.1860">
    <property type="match status" value="2"/>
</dbReference>
<dbReference type="EMBL" id="JABTDW010000001">
    <property type="protein sequence ID" value="NSB16091.1"/>
    <property type="molecule type" value="Genomic_DNA"/>
</dbReference>
<sequence length="233" mass="26422">MKKVGIVGGMGPESTIEYYNKIVYGYQKKHSKDYFPNMVIESINIFEMLELCKTKDFDALTELLLKAIKNVAASGADFAALAANTPHIVFEELKEKSPIPLISIVEETYKKVEKDKLKVVGLLGTSFTMDADFFKKPFRDNGIKIVVPEEIIRNFINDKITNELEYGIIKDSTKQKIIKIIKELKEREKVEGIILGCTELPLLLKDVEFSLNVYDTMEIHVNSILSNIINLKA</sequence>
<keyword evidence="2 4" id="KW-0413">Isomerase</keyword>
<dbReference type="SUPFAM" id="SSF53681">
    <property type="entry name" value="Aspartate/glutamate racemase"/>
    <property type="match status" value="2"/>
</dbReference>
<protein>
    <submittedName>
        <fullName evidence="3">Aspartate racemase</fullName>
        <ecNumber evidence="4">5.1.1.13</ecNumber>
    </submittedName>
</protein>
<dbReference type="AlphaFoldDB" id="A0A0B5QJV2"/>
<dbReference type="GO" id="GO:0047689">
    <property type="term" value="F:aspartate racemase activity"/>
    <property type="evidence" value="ECO:0007669"/>
    <property type="project" value="UniProtKB-EC"/>
</dbReference>
<dbReference type="PROSITE" id="PS00924">
    <property type="entry name" value="ASP_GLU_RACEMASE_2"/>
    <property type="match status" value="1"/>
</dbReference>
<organism evidence="3 5">
    <name type="scientific">Clostridium beijerinckii</name>
    <name type="common">Clostridium MP</name>
    <dbReference type="NCBI Taxonomy" id="1520"/>
    <lineage>
        <taxon>Bacteria</taxon>
        <taxon>Bacillati</taxon>
        <taxon>Bacillota</taxon>
        <taxon>Clostridia</taxon>
        <taxon>Eubacteriales</taxon>
        <taxon>Clostridiaceae</taxon>
        <taxon>Clostridium</taxon>
    </lineage>
</organism>
<reference evidence="3" key="2">
    <citation type="submission" date="2016-02" db="EMBL/GenBank/DDBJ databases">
        <title>Genome sequence of Clostridium beijerinckii strain 59B.</title>
        <authorList>
            <person name="Little G.T."/>
            <person name="Minton N.P."/>
        </authorList>
    </citation>
    <scope>NUCLEOTIDE SEQUENCE</scope>
    <source>
        <strain evidence="3">NCIMB 14988</strain>
    </source>
</reference>
<dbReference type="RefSeq" id="WP_041895389.1">
    <property type="nucleotide sequence ID" value="NZ_CP010086.2"/>
</dbReference>
<dbReference type="InterPro" id="IPR015942">
    <property type="entry name" value="Asp/Glu/hydantoin_racemase"/>
</dbReference>
<name>A0A0B5QJV2_CLOBE</name>
<dbReference type="Pfam" id="PF01177">
    <property type="entry name" value="Asp_Glu_race"/>
    <property type="match status" value="1"/>
</dbReference>
<dbReference type="Proteomes" id="UP000822184">
    <property type="component" value="Unassembled WGS sequence"/>
</dbReference>
<evidence type="ECO:0000313" key="5">
    <source>
        <dbReference type="Proteomes" id="UP000031866"/>
    </source>
</evidence>
<reference evidence="5" key="1">
    <citation type="submission" date="2014-12" db="EMBL/GenBank/DDBJ databases">
        <title>Genome sequence of Clostridium beijerinckii strain 59B.</title>
        <authorList>
            <person name="Little G.T."/>
            <person name="Minton N.P."/>
        </authorList>
    </citation>
    <scope>NUCLEOTIDE SEQUENCE [LARGE SCALE GENOMIC DNA]</scope>
    <source>
        <strain evidence="5">59B</strain>
    </source>
</reference>
<proteinExistence type="inferred from homology"/>
<dbReference type="PANTHER" id="PTHR21198:SF7">
    <property type="entry name" value="ASPARTATE-GLUTAMATE RACEMASE FAMILY"/>
    <property type="match status" value="1"/>
</dbReference>
<gene>
    <name evidence="4" type="ORF">BCD95_004350</name>
    <name evidence="3" type="ORF">LF65_01577</name>
</gene>
<evidence type="ECO:0000256" key="2">
    <source>
        <dbReference type="ARBA" id="ARBA00023235"/>
    </source>
</evidence>
<dbReference type="EC" id="5.1.1.13" evidence="4"/>
<evidence type="ECO:0000256" key="1">
    <source>
        <dbReference type="ARBA" id="ARBA00007847"/>
    </source>
</evidence>
<dbReference type="OrthoDB" id="9803739at2"/>